<proteinExistence type="predicted"/>
<evidence type="ECO:0000313" key="3">
    <source>
        <dbReference type="Proteomes" id="UP000712600"/>
    </source>
</evidence>
<protein>
    <submittedName>
        <fullName evidence="2">Uncharacterized protein</fullName>
    </submittedName>
</protein>
<gene>
    <name evidence="2" type="ORF">F2Q69_00027351</name>
</gene>
<evidence type="ECO:0000256" key="1">
    <source>
        <dbReference type="SAM" id="MobiDB-lite"/>
    </source>
</evidence>
<dbReference type="EMBL" id="QGKX02000088">
    <property type="protein sequence ID" value="KAF3586873.1"/>
    <property type="molecule type" value="Genomic_DNA"/>
</dbReference>
<reference evidence="2" key="1">
    <citation type="submission" date="2019-12" db="EMBL/GenBank/DDBJ databases">
        <title>Genome sequencing and annotation of Brassica cretica.</title>
        <authorList>
            <person name="Studholme D.J."/>
            <person name="Sarris P."/>
        </authorList>
    </citation>
    <scope>NUCLEOTIDE SEQUENCE</scope>
    <source>
        <strain evidence="2">PFS-109/04</strain>
        <tissue evidence="2">Leaf</tissue>
    </source>
</reference>
<dbReference type="Proteomes" id="UP000712600">
    <property type="component" value="Unassembled WGS sequence"/>
</dbReference>
<feature type="region of interest" description="Disordered" evidence="1">
    <location>
        <begin position="77"/>
        <end position="99"/>
    </location>
</feature>
<dbReference type="AlphaFoldDB" id="A0A8S9S2B9"/>
<name>A0A8S9S2B9_BRACR</name>
<comment type="caution">
    <text evidence="2">The sequence shown here is derived from an EMBL/GenBank/DDBJ whole genome shotgun (WGS) entry which is preliminary data.</text>
</comment>
<sequence length="210" mass="23135">MTPIETKQEQGLIVVSLFGIVCLRPGVSFLENLSEDISSEVFDVDFVVTDFDPNIKLSRKEAAAAELCNILVGSNDDSDRAETRAGSIQSRRRELRGRDEGRLADPMASWTARSVQLAERASWTAHSVQLARSASWMDISSEVFDVDFVVTDFDPNIKLSRKEAAAAELCNILVGYLEMSETTATVLSRGAQVKADDDLCSGKSQMHEDR</sequence>
<organism evidence="2 3">
    <name type="scientific">Brassica cretica</name>
    <name type="common">Mustard</name>
    <dbReference type="NCBI Taxonomy" id="69181"/>
    <lineage>
        <taxon>Eukaryota</taxon>
        <taxon>Viridiplantae</taxon>
        <taxon>Streptophyta</taxon>
        <taxon>Embryophyta</taxon>
        <taxon>Tracheophyta</taxon>
        <taxon>Spermatophyta</taxon>
        <taxon>Magnoliopsida</taxon>
        <taxon>eudicotyledons</taxon>
        <taxon>Gunneridae</taxon>
        <taxon>Pentapetalae</taxon>
        <taxon>rosids</taxon>
        <taxon>malvids</taxon>
        <taxon>Brassicales</taxon>
        <taxon>Brassicaceae</taxon>
        <taxon>Brassiceae</taxon>
        <taxon>Brassica</taxon>
    </lineage>
</organism>
<evidence type="ECO:0000313" key="2">
    <source>
        <dbReference type="EMBL" id="KAF3586873.1"/>
    </source>
</evidence>
<accession>A0A8S9S2B9</accession>